<organism evidence="1 2">
    <name type="scientific">Arcicella rosea</name>
    <dbReference type="NCBI Taxonomy" id="502909"/>
    <lineage>
        <taxon>Bacteria</taxon>
        <taxon>Pseudomonadati</taxon>
        <taxon>Bacteroidota</taxon>
        <taxon>Cytophagia</taxon>
        <taxon>Cytophagales</taxon>
        <taxon>Flectobacillaceae</taxon>
        <taxon>Arcicella</taxon>
    </lineage>
</organism>
<dbReference type="EMBL" id="JACHKT010000003">
    <property type="protein sequence ID" value="MBB6002091.1"/>
    <property type="molecule type" value="Genomic_DNA"/>
</dbReference>
<evidence type="ECO:0000313" key="1">
    <source>
        <dbReference type="EMBL" id="MBB6002091.1"/>
    </source>
</evidence>
<proteinExistence type="predicted"/>
<sequence length="42" mass="4920">MFITIINKVAFFSLIRYLINTVNLETSVEYHLAEVSFLEVLK</sequence>
<reference evidence="1 2" key="1">
    <citation type="submission" date="2020-08" db="EMBL/GenBank/DDBJ databases">
        <title>Functional genomics of gut bacteria from endangered species of beetles.</title>
        <authorList>
            <person name="Carlos-Shanley C."/>
        </authorList>
    </citation>
    <scope>NUCLEOTIDE SEQUENCE [LARGE SCALE GENOMIC DNA]</scope>
    <source>
        <strain evidence="1 2">S00070</strain>
    </source>
</reference>
<protein>
    <submittedName>
        <fullName evidence="1">Uncharacterized protein</fullName>
    </submittedName>
</protein>
<comment type="caution">
    <text evidence="1">The sequence shown here is derived from an EMBL/GenBank/DDBJ whole genome shotgun (WGS) entry which is preliminary data.</text>
</comment>
<keyword evidence="2" id="KW-1185">Reference proteome</keyword>
<evidence type="ECO:0000313" key="2">
    <source>
        <dbReference type="Proteomes" id="UP000524404"/>
    </source>
</evidence>
<accession>A0A841ERM8</accession>
<name>A0A841ERM8_9BACT</name>
<dbReference type="Proteomes" id="UP000524404">
    <property type="component" value="Unassembled WGS sequence"/>
</dbReference>
<gene>
    <name evidence="1" type="ORF">HNP25_000740</name>
</gene>
<dbReference type="AlphaFoldDB" id="A0A841ERM8"/>